<dbReference type="GeneID" id="34522787"/>
<dbReference type="CDD" id="cd00067">
    <property type="entry name" value="GAL4"/>
    <property type="match status" value="1"/>
</dbReference>
<dbReference type="SUPFAM" id="SSF57701">
    <property type="entry name" value="Zn2/Cys6 DNA-binding domain"/>
    <property type="match status" value="1"/>
</dbReference>
<feature type="compositionally biased region" description="Acidic residues" evidence="3">
    <location>
        <begin position="119"/>
        <end position="137"/>
    </location>
</feature>
<dbReference type="InterPro" id="IPR007219">
    <property type="entry name" value="XnlR_reg_dom"/>
</dbReference>
<proteinExistence type="predicted"/>
<dbReference type="Proteomes" id="UP000019384">
    <property type="component" value="Unassembled WGS sequence"/>
</dbReference>
<dbReference type="InterPro" id="IPR036864">
    <property type="entry name" value="Zn2-C6_fun-type_DNA-bd_sf"/>
</dbReference>
<keyword evidence="2" id="KW-0539">Nucleus</keyword>
<dbReference type="AlphaFoldDB" id="W6MUM8"/>
<reference evidence="5" key="2">
    <citation type="submission" date="2014-02" db="EMBL/GenBank/DDBJ databases">
        <title>Complete DNA sequence of /Kuraishia capsulata/ illustrates novel genomic features among budding yeasts (/Saccharomycotina/).</title>
        <authorList>
            <person name="Morales L."/>
            <person name="Noel B."/>
            <person name="Porcel B."/>
            <person name="Marcet-Houben M."/>
            <person name="Hullo M-F."/>
            <person name="Sacerdot C."/>
            <person name="Tekaia F."/>
            <person name="Leh-Louis V."/>
            <person name="Despons L."/>
            <person name="Khanna V."/>
            <person name="Aury J-M."/>
            <person name="Barbe V."/>
            <person name="Couloux A."/>
            <person name="Labadie K."/>
            <person name="Pelletier E."/>
            <person name="Souciet J-L."/>
            <person name="Boekhout T."/>
            <person name="Gabaldon T."/>
            <person name="Wincker P."/>
            <person name="Dujon B."/>
        </authorList>
    </citation>
    <scope>NUCLEOTIDE SEQUENCE</scope>
    <source>
        <strain evidence="5">CBS 1993</strain>
    </source>
</reference>
<dbReference type="PROSITE" id="PS50048">
    <property type="entry name" value="ZN2_CY6_FUNGAL_2"/>
    <property type="match status" value="1"/>
</dbReference>
<evidence type="ECO:0000256" key="1">
    <source>
        <dbReference type="ARBA" id="ARBA00022723"/>
    </source>
</evidence>
<evidence type="ECO:0000256" key="3">
    <source>
        <dbReference type="SAM" id="MobiDB-lite"/>
    </source>
</evidence>
<keyword evidence="1" id="KW-0479">Metal-binding</keyword>
<dbReference type="SMART" id="SM00906">
    <property type="entry name" value="Fungal_trans"/>
    <property type="match status" value="1"/>
</dbReference>
<sequence>MRGVLTKKRRRIVSNENRKRALFSCDRCKKRKTACKRLHSDNLRYDHTTPCIQCSRKGLECTTTIPRKKRFVGPVENVGLHYKCLTSLLAGLFPERDIYNLEHLVELGKSFKIDMPDLDAEQEEEEDENQSDEDSDTGENGNNHTDLKQSLSHSIHRDITVETVKLESKVEETPVERSDKRIDSETLIVDKGGNVHYIGSTGTVALLKSLCDIILRKSFNLKPSQPLRELRDSRLETITSSHNVGETNMPSYLAGMDLTDLKRLPMSNLLPREQADALVDVFFKHVHPMYFVFIEAKFKEKYELFWSELDSYDETFKSSPESRLSSDSGVVTTSSPSPAKKLSHTEIGCIYMVWILANRYNYTKPYSRTDSSQLDDSTVAKLIDIIKLTLPDIVLTPSVNGIRLVYLLSVFLASTKVRESAWILVELAITQVRSLGLHRTSLHVQCSPTMAEERQRLFWALIKTRVFSSSSFGRVPGLNGEEMDVDIPTLSDLKPDDPFKVYYKHNLELSKIMYDIMITRIRLNLKSDPFSFSNTERTLLVKKRLDAFWQTLSPDWQDPYSHPISMYKIKINVFYQYYHICLTLPFYFHFANNSSHRISKGDPTMTVLITGIESAFKIAELTTLNDEQGFFNGTLSSDVFFAYNAVLVLALTYILFKTNGSASESLIDFTYLDTAHGINLASLLNALNLVRRMIFKNSYRLNGTAETISEVIETILQDLGIVDILIQEFGAPATINLGDKSSKQHVESLPKHLPLDNDLNQDYPVPEGFPTTHILSEMPNINAPAIENAMMNHNASLPQDFVDGQFIDMLLGDLFGSTGSMEAGDFASDPSLSYWQPLSRLF</sequence>
<reference evidence="5" key="1">
    <citation type="submission" date="2013-12" db="EMBL/GenBank/DDBJ databases">
        <authorList>
            <person name="Genoscope - CEA"/>
        </authorList>
    </citation>
    <scope>NUCLEOTIDE SEQUENCE</scope>
    <source>
        <strain evidence="5">CBS 1993</strain>
    </source>
</reference>
<dbReference type="PANTHER" id="PTHR46910">
    <property type="entry name" value="TRANSCRIPTION FACTOR PDR1"/>
    <property type="match status" value="1"/>
</dbReference>
<protein>
    <recommendedName>
        <fullName evidence="4">Zn(2)-C6 fungal-type domain-containing protein</fullName>
    </recommendedName>
</protein>
<dbReference type="PANTHER" id="PTHR46910:SF23">
    <property type="entry name" value="THIAMINE REPRESSIBLE GENES REGULATORY PROTEIN THI1"/>
    <property type="match status" value="1"/>
</dbReference>
<gene>
    <name evidence="5" type="ORF">KUCA_T00005400001</name>
</gene>
<dbReference type="Pfam" id="PF04082">
    <property type="entry name" value="Fungal_trans"/>
    <property type="match status" value="1"/>
</dbReference>
<dbReference type="RefSeq" id="XP_022461399.1">
    <property type="nucleotide sequence ID" value="XM_022600593.1"/>
</dbReference>
<dbReference type="GO" id="GO:0008270">
    <property type="term" value="F:zinc ion binding"/>
    <property type="evidence" value="ECO:0007669"/>
    <property type="project" value="InterPro"/>
</dbReference>
<evidence type="ECO:0000259" key="4">
    <source>
        <dbReference type="PROSITE" id="PS50048"/>
    </source>
</evidence>
<evidence type="ECO:0000313" key="5">
    <source>
        <dbReference type="EMBL" id="CDK29412.1"/>
    </source>
</evidence>
<organism evidence="5 6">
    <name type="scientific">Kuraishia capsulata CBS 1993</name>
    <dbReference type="NCBI Taxonomy" id="1382522"/>
    <lineage>
        <taxon>Eukaryota</taxon>
        <taxon>Fungi</taxon>
        <taxon>Dikarya</taxon>
        <taxon>Ascomycota</taxon>
        <taxon>Saccharomycotina</taxon>
        <taxon>Pichiomycetes</taxon>
        <taxon>Pichiales</taxon>
        <taxon>Pichiaceae</taxon>
        <taxon>Kuraishia</taxon>
    </lineage>
</organism>
<accession>W6MUM8</accession>
<dbReference type="GO" id="GO:0006351">
    <property type="term" value="P:DNA-templated transcription"/>
    <property type="evidence" value="ECO:0007669"/>
    <property type="project" value="InterPro"/>
</dbReference>
<evidence type="ECO:0000313" key="6">
    <source>
        <dbReference type="Proteomes" id="UP000019384"/>
    </source>
</evidence>
<dbReference type="Gene3D" id="4.10.240.10">
    <property type="entry name" value="Zn(2)-C6 fungal-type DNA-binding domain"/>
    <property type="match status" value="1"/>
</dbReference>
<feature type="region of interest" description="Disordered" evidence="3">
    <location>
        <begin position="119"/>
        <end position="152"/>
    </location>
</feature>
<name>W6MUM8_9ASCO</name>
<dbReference type="EMBL" id="HG793130">
    <property type="protein sequence ID" value="CDK29412.1"/>
    <property type="molecule type" value="Genomic_DNA"/>
</dbReference>
<evidence type="ECO:0000256" key="2">
    <source>
        <dbReference type="ARBA" id="ARBA00023242"/>
    </source>
</evidence>
<dbReference type="HOGENOM" id="CLU_367609_0_0_1"/>
<dbReference type="InterPro" id="IPR001138">
    <property type="entry name" value="Zn2Cys6_DnaBD"/>
</dbReference>
<dbReference type="GO" id="GO:0000981">
    <property type="term" value="F:DNA-binding transcription factor activity, RNA polymerase II-specific"/>
    <property type="evidence" value="ECO:0007669"/>
    <property type="project" value="InterPro"/>
</dbReference>
<dbReference type="CDD" id="cd12148">
    <property type="entry name" value="fungal_TF_MHR"/>
    <property type="match status" value="1"/>
</dbReference>
<keyword evidence="6" id="KW-1185">Reference proteome</keyword>
<feature type="compositionally biased region" description="Polar residues" evidence="3">
    <location>
        <begin position="138"/>
        <end position="152"/>
    </location>
</feature>
<dbReference type="STRING" id="1382522.W6MUM8"/>
<dbReference type="SMART" id="SM00066">
    <property type="entry name" value="GAL4"/>
    <property type="match status" value="1"/>
</dbReference>
<dbReference type="InterPro" id="IPR050987">
    <property type="entry name" value="AtrR-like"/>
</dbReference>
<dbReference type="GO" id="GO:0003677">
    <property type="term" value="F:DNA binding"/>
    <property type="evidence" value="ECO:0007669"/>
    <property type="project" value="InterPro"/>
</dbReference>
<feature type="domain" description="Zn(2)-C6 fungal-type" evidence="4">
    <location>
        <begin position="24"/>
        <end position="63"/>
    </location>
</feature>
<dbReference type="OrthoDB" id="3364175at2759"/>